<keyword evidence="3" id="KW-1185">Reference proteome</keyword>
<dbReference type="RefSeq" id="XP_028143980.1">
    <property type="nucleotide sequence ID" value="XM_028288179.1"/>
</dbReference>
<sequence length="135" mass="15334">MQILNLTKDEEKQFSNFMGRTQNTHEECYELSVDIYQTDRVSKLLLLMEKGSVPLSYKVKSLAEIDIDLDYPEEDDDKNEEDISLNVEEQAMLVPINVGNEDANTSGNLQAIDPDELNQPSTSKCTKRGFLNTEV</sequence>
<reference evidence="4 5" key="1">
    <citation type="submission" date="2025-04" db="UniProtKB">
        <authorList>
            <consortium name="RefSeq"/>
        </authorList>
    </citation>
    <scope>IDENTIFICATION</scope>
    <source>
        <tissue evidence="4 5">Whole insect</tissue>
    </source>
</reference>
<gene>
    <name evidence="4 5 6" type="primary">LOC114337664</name>
</gene>
<evidence type="ECO:0000313" key="6">
    <source>
        <dbReference type="RefSeq" id="XP_028143980.1"/>
    </source>
</evidence>
<evidence type="ECO:0000313" key="3">
    <source>
        <dbReference type="Proteomes" id="UP001652700"/>
    </source>
</evidence>
<evidence type="ECO:0000313" key="5">
    <source>
        <dbReference type="RefSeq" id="XP_028143979.1"/>
    </source>
</evidence>
<dbReference type="RefSeq" id="XP_028143979.1">
    <property type="nucleotide sequence ID" value="XM_028288178.1"/>
</dbReference>
<dbReference type="Proteomes" id="UP001652700">
    <property type="component" value="Unplaced"/>
</dbReference>
<dbReference type="AlphaFoldDB" id="A0A6P7G4M2"/>
<evidence type="ECO:0000256" key="1">
    <source>
        <dbReference type="SAM" id="MobiDB-lite"/>
    </source>
</evidence>
<evidence type="ECO:0000313" key="2">
    <source>
        <dbReference type="EnsemblMetazoa" id="XP_050506321.1"/>
    </source>
</evidence>
<feature type="region of interest" description="Disordered" evidence="1">
    <location>
        <begin position="104"/>
        <end position="124"/>
    </location>
</feature>
<dbReference type="RefSeq" id="XP_028143978.1">
    <property type="nucleotide sequence ID" value="XM_028288177.1"/>
</dbReference>
<proteinExistence type="predicted"/>
<dbReference type="GeneID" id="114337664"/>
<dbReference type="PANTHER" id="PTHR33480">
    <property type="entry name" value="SET DOMAIN-CONTAINING PROTEIN-RELATED"/>
    <property type="match status" value="1"/>
</dbReference>
<reference evidence="2" key="2">
    <citation type="submission" date="2025-05" db="UniProtKB">
        <authorList>
            <consortium name="EnsemblMetazoa"/>
        </authorList>
    </citation>
    <scope>IDENTIFICATION</scope>
</reference>
<name>A0A6P7G4M2_DIAVI</name>
<dbReference type="OrthoDB" id="6771980at2759"/>
<evidence type="ECO:0000313" key="4">
    <source>
        <dbReference type="RefSeq" id="XP_028143978.1"/>
    </source>
</evidence>
<dbReference type="RefSeq" id="XP_050506321.1">
    <property type="nucleotide sequence ID" value="XM_050650364.1"/>
</dbReference>
<accession>A0A6P7G4M2</accession>
<organism evidence="5">
    <name type="scientific">Diabrotica virgifera virgifera</name>
    <name type="common">western corn rootworm</name>
    <dbReference type="NCBI Taxonomy" id="50390"/>
    <lineage>
        <taxon>Eukaryota</taxon>
        <taxon>Metazoa</taxon>
        <taxon>Ecdysozoa</taxon>
        <taxon>Arthropoda</taxon>
        <taxon>Hexapoda</taxon>
        <taxon>Insecta</taxon>
        <taxon>Pterygota</taxon>
        <taxon>Neoptera</taxon>
        <taxon>Endopterygota</taxon>
        <taxon>Coleoptera</taxon>
        <taxon>Polyphaga</taxon>
        <taxon>Cucujiformia</taxon>
        <taxon>Chrysomeloidea</taxon>
        <taxon>Chrysomelidae</taxon>
        <taxon>Galerucinae</taxon>
        <taxon>Diabroticina</taxon>
        <taxon>Diabroticites</taxon>
        <taxon>Diabrotica</taxon>
    </lineage>
</organism>
<dbReference type="EnsemblMetazoa" id="XM_050650364.1">
    <property type="protein sequence ID" value="XP_050506321.1"/>
    <property type="gene ID" value="LOC114337664"/>
</dbReference>
<protein>
    <submittedName>
        <fullName evidence="4 5">Uncharacterized protein LOC114337664 isoform X1</fullName>
    </submittedName>
</protein>